<protein>
    <recommendedName>
        <fullName evidence="3">Trypsin-like peptidase</fullName>
    </recommendedName>
</protein>
<evidence type="ECO:0008006" key="3">
    <source>
        <dbReference type="Google" id="ProtNLM"/>
    </source>
</evidence>
<dbReference type="InterPro" id="IPR009003">
    <property type="entry name" value="Peptidase_S1_PA"/>
</dbReference>
<proteinExistence type="predicted"/>
<comment type="caution">
    <text evidence="1">The sequence shown here is derived from an EMBL/GenBank/DDBJ whole genome shotgun (WGS) entry which is preliminary data.</text>
</comment>
<dbReference type="Proteomes" id="UP001041814">
    <property type="component" value="Unassembled WGS sequence"/>
</dbReference>
<reference evidence="1" key="2">
    <citation type="journal article" date="2020" name="Microorganisms">
        <title>Osmotic Adaptation and Compatible Solute Biosynthesis of Phototrophic Bacteria as Revealed from Genome Analyses.</title>
        <authorList>
            <person name="Imhoff J.F."/>
            <person name="Rahn T."/>
            <person name="Kunzel S."/>
            <person name="Keller A."/>
            <person name="Neulinger S.C."/>
        </authorList>
    </citation>
    <scope>NUCLEOTIDE SEQUENCE</scope>
    <source>
        <strain evidence="1">IM 151</strain>
    </source>
</reference>
<evidence type="ECO:0000313" key="2">
    <source>
        <dbReference type="Proteomes" id="UP001041814"/>
    </source>
</evidence>
<sequence length="306" mass="32620">MAAGLTPAFARAAASELSRHAEAARAVLLNAPISEHTLQAFEQDTERHAALLAREAGDTPGIEPLLLATVPVSTFSGTRALSAATGFFFERDGRLHLVTSRHVLLDEPSGHRPDRVEIELHADADNLRTTIVLSLLLYRDGLPQWREVHDAIGLIDVAALPLEAGLVPADAPVSVFSPASLEDAGGTPTVGSALRIVGFPLGFYDTVHRLPVVRQAAVASSWPLPFQGRACFLTDGRTHRGMSGAPVVLARDGDPRALRLLGIHSSRMDMATREDGRDESLGLNATWYASELMRLTGPAATPARSG</sequence>
<dbReference type="SUPFAM" id="SSF50494">
    <property type="entry name" value="Trypsin-like serine proteases"/>
    <property type="match status" value="1"/>
</dbReference>
<evidence type="ECO:0000313" key="1">
    <source>
        <dbReference type="EMBL" id="MBK1715078.1"/>
    </source>
</evidence>
<keyword evidence="2" id="KW-1185">Reference proteome</keyword>
<dbReference type="Pfam" id="PF13365">
    <property type="entry name" value="Trypsin_2"/>
    <property type="match status" value="1"/>
</dbReference>
<reference evidence="1" key="1">
    <citation type="submission" date="2017-08" db="EMBL/GenBank/DDBJ databases">
        <authorList>
            <person name="Imhoff J.F."/>
            <person name="Rahn T."/>
            <person name="Kuenzel S."/>
            <person name="Neulinger S.C."/>
        </authorList>
    </citation>
    <scope>NUCLEOTIDE SEQUENCE</scope>
    <source>
        <strain evidence="1">IM 151</strain>
    </source>
</reference>
<name>A0ABS1E042_RUBGE</name>
<accession>A0ABS1E042</accession>
<gene>
    <name evidence="1" type="ORF">CKO43_20165</name>
</gene>
<organism evidence="1 2">
    <name type="scientific">Rubrivivax gelatinosus</name>
    <name type="common">Rhodocyclus gelatinosus</name>
    <name type="synonym">Rhodopseudomonas gelatinosa</name>
    <dbReference type="NCBI Taxonomy" id="28068"/>
    <lineage>
        <taxon>Bacteria</taxon>
        <taxon>Pseudomonadati</taxon>
        <taxon>Pseudomonadota</taxon>
        <taxon>Betaproteobacteria</taxon>
        <taxon>Burkholderiales</taxon>
        <taxon>Sphaerotilaceae</taxon>
        <taxon>Rubrivivax</taxon>
    </lineage>
</organism>
<dbReference type="Gene3D" id="2.40.10.120">
    <property type="match status" value="1"/>
</dbReference>
<dbReference type="EMBL" id="NRRU01000095">
    <property type="protein sequence ID" value="MBK1715078.1"/>
    <property type="molecule type" value="Genomic_DNA"/>
</dbReference>